<name>A0AA88WAG6_9ASTE</name>
<evidence type="ECO:0000256" key="6">
    <source>
        <dbReference type="SAM" id="MobiDB-lite"/>
    </source>
</evidence>
<dbReference type="GO" id="GO:0008270">
    <property type="term" value="F:zinc ion binding"/>
    <property type="evidence" value="ECO:0007669"/>
    <property type="project" value="UniProtKB-KW"/>
</dbReference>
<feature type="compositionally biased region" description="Polar residues" evidence="6">
    <location>
        <begin position="139"/>
        <end position="148"/>
    </location>
</feature>
<dbReference type="PANTHER" id="PTHR13278:SF0">
    <property type="entry name" value="ZINC FINGER PROTEIN 830"/>
    <property type="match status" value="1"/>
</dbReference>
<proteinExistence type="predicted"/>
<dbReference type="PANTHER" id="PTHR13278">
    <property type="entry name" value="ZINC FINGER PROTEIN 830"/>
    <property type="match status" value="1"/>
</dbReference>
<reference evidence="8" key="1">
    <citation type="submission" date="2022-12" db="EMBL/GenBank/DDBJ databases">
        <title>Draft genome assemblies for two species of Escallonia (Escalloniales).</title>
        <authorList>
            <person name="Chanderbali A."/>
            <person name="Dervinis C."/>
            <person name="Anghel I."/>
            <person name="Soltis D."/>
            <person name="Soltis P."/>
            <person name="Zapata F."/>
        </authorList>
    </citation>
    <scope>NUCLEOTIDE SEQUENCE</scope>
    <source>
        <strain evidence="8">UCBG64.0493</strain>
        <tissue evidence="8">Leaf</tissue>
    </source>
</reference>
<keyword evidence="5" id="KW-0539">Nucleus</keyword>
<dbReference type="GO" id="GO:0033314">
    <property type="term" value="P:mitotic DNA replication checkpoint signaling"/>
    <property type="evidence" value="ECO:0007669"/>
    <property type="project" value="TreeGrafter"/>
</dbReference>
<protein>
    <recommendedName>
        <fullName evidence="7">C2H2-type domain-containing protein</fullName>
    </recommendedName>
</protein>
<sequence>MDSQAKKKALYRAKLNAQKQEKRIESPLVRYNESDQPVCRVCNVVLKSEAAWPAHQLSRQHHEISFFEKSPVLELADAGWSSESREAIKNVKASAAGVSRINSGKQESTAILPKPKAENSLGSCSKRPEPSVGLPKPQPSSVLPSNFFDNHETKRQKNGKAKCHMWELRTLAPLHTHTPTENKREKKN</sequence>
<dbReference type="GO" id="GO:0033260">
    <property type="term" value="P:nuclear DNA replication"/>
    <property type="evidence" value="ECO:0007669"/>
    <property type="project" value="TreeGrafter"/>
</dbReference>
<feature type="compositionally biased region" description="Polar residues" evidence="6">
    <location>
        <begin position="100"/>
        <end position="109"/>
    </location>
</feature>
<evidence type="ECO:0000256" key="2">
    <source>
        <dbReference type="ARBA" id="ARBA00022723"/>
    </source>
</evidence>
<dbReference type="Proteomes" id="UP001188597">
    <property type="component" value="Unassembled WGS sequence"/>
</dbReference>
<dbReference type="EMBL" id="JAVXUP010000626">
    <property type="protein sequence ID" value="KAK3023937.1"/>
    <property type="molecule type" value="Genomic_DNA"/>
</dbReference>
<dbReference type="InterPro" id="IPR013087">
    <property type="entry name" value="Znf_C2H2_type"/>
</dbReference>
<keyword evidence="9" id="KW-1185">Reference proteome</keyword>
<dbReference type="GO" id="GO:0003676">
    <property type="term" value="F:nucleic acid binding"/>
    <property type="evidence" value="ECO:0007669"/>
    <property type="project" value="InterPro"/>
</dbReference>
<evidence type="ECO:0000313" key="8">
    <source>
        <dbReference type="EMBL" id="KAK3023937.1"/>
    </source>
</evidence>
<feature type="domain" description="C2H2-type" evidence="7">
    <location>
        <begin position="38"/>
        <end position="61"/>
    </location>
</feature>
<dbReference type="GO" id="GO:0005681">
    <property type="term" value="C:spliceosomal complex"/>
    <property type="evidence" value="ECO:0007669"/>
    <property type="project" value="InterPro"/>
</dbReference>
<comment type="subcellular location">
    <subcellularLocation>
        <location evidence="1">Nucleus</location>
    </subcellularLocation>
</comment>
<organism evidence="8 9">
    <name type="scientific">Escallonia herrerae</name>
    <dbReference type="NCBI Taxonomy" id="1293975"/>
    <lineage>
        <taxon>Eukaryota</taxon>
        <taxon>Viridiplantae</taxon>
        <taxon>Streptophyta</taxon>
        <taxon>Embryophyta</taxon>
        <taxon>Tracheophyta</taxon>
        <taxon>Spermatophyta</taxon>
        <taxon>Magnoliopsida</taxon>
        <taxon>eudicotyledons</taxon>
        <taxon>Gunneridae</taxon>
        <taxon>Pentapetalae</taxon>
        <taxon>asterids</taxon>
        <taxon>campanulids</taxon>
        <taxon>Escalloniales</taxon>
        <taxon>Escalloniaceae</taxon>
        <taxon>Escallonia</taxon>
    </lineage>
</organism>
<dbReference type="InterPro" id="IPR040050">
    <property type="entry name" value="ZNF830-like"/>
</dbReference>
<feature type="region of interest" description="Disordered" evidence="6">
    <location>
        <begin position="92"/>
        <end position="188"/>
    </location>
</feature>
<evidence type="ECO:0000256" key="3">
    <source>
        <dbReference type="ARBA" id="ARBA00022771"/>
    </source>
</evidence>
<feature type="compositionally biased region" description="Basic and acidic residues" evidence="6">
    <location>
        <begin position="178"/>
        <end position="188"/>
    </location>
</feature>
<accession>A0AA88WAG6</accession>
<gene>
    <name evidence="8" type="ORF">RJ639_044700</name>
</gene>
<evidence type="ECO:0000313" key="9">
    <source>
        <dbReference type="Proteomes" id="UP001188597"/>
    </source>
</evidence>
<keyword evidence="2" id="KW-0479">Metal-binding</keyword>
<comment type="caution">
    <text evidence="8">The sequence shown here is derived from an EMBL/GenBank/DDBJ whole genome shotgun (WGS) entry which is preliminary data.</text>
</comment>
<dbReference type="GO" id="GO:0044773">
    <property type="term" value="P:mitotic DNA damage checkpoint signaling"/>
    <property type="evidence" value="ECO:0007669"/>
    <property type="project" value="TreeGrafter"/>
</dbReference>
<evidence type="ECO:0000259" key="7">
    <source>
        <dbReference type="Pfam" id="PF12874"/>
    </source>
</evidence>
<dbReference type="AlphaFoldDB" id="A0AA88WAG6"/>
<evidence type="ECO:0000256" key="4">
    <source>
        <dbReference type="ARBA" id="ARBA00022833"/>
    </source>
</evidence>
<dbReference type="Pfam" id="PF12874">
    <property type="entry name" value="zf-met"/>
    <property type="match status" value="1"/>
</dbReference>
<evidence type="ECO:0000256" key="1">
    <source>
        <dbReference type="ARBA" id="ARBA00004123"/>
    </source>
</evidence>
<evidence type="ECO:0000256" key="5">
    <source>
        <dbReference type="ARBA" id="ARBA00023242"/>
    </source>
</evidence>
<keyword evidence="3" id="KW-0863">Zinc-finger</keyword>
<keyword evidence="4" id="KW-0862">Zinc</keyword>